<dbReference type="Gene3D" id="1.10.520.40">
    <property type="entry name" value="CRISPR-associated protein Cse2"/>
    <property type="match status" value="1"/>
</dbReference>
<organism evidence="1 2">
    <name type="scientific">Schaedlerella arabinosiphila</name>
    <dbReference type="NCBI Taxonomy" id="2044587"/>
    <lineage>
        <taxon>Bacteria</taxon>
        <taxon>Bacillati</taxon>
        <taxon>Bacillota</taxon>
        <taxon>Clostridia</taxon>
        <taxon>Lachnospirales</taxon>
        <taxon>Lachnospiraceae</taxon>
        <taxon>Schaedlerella</taxon>
    </lineage>
</organism>
<dbReference type="InterPro" id="IPR038287">
    <property type="entry name" value="Cse2_sf"/>
</dbReference>
<dbReference type="EMBL" id="VIRB01000112">
    <property type="protein sequence ID" value="NDO70619.1"/>
    <property type="molecule type" value="Genomic_DNA"/>
</dbReference>
<dbReference type="Proteomes" id="UP000474104">
    <property type="component" value="Unassembled WGS sequence"/>
</dbReference>
<dbReference type="CDD" id="cd09731">
    <property type="entry name" value="Cse2_I-E"/>
    <property type="match status" value="1"/>
</dbReference>
<dbReference type="RefSeq" id="WP_004074618.1">
    <property type="nucleotide sequence ID" value="NZ_VIRB01000112.1"/>
</dbReference>
<protein>
    <submittedName>
        <fullName evidence="1">Type I-E CRISPR-associated protein Cse2/CasB</fullName>
    </submittedName>
</protein>
<gene>
    <name evidence="1" type="primary">casB</name>
    <name evidence="1" type="ORF">FMM80_18995</name>
</gene>
<evidence type="ECO:0000313" key="1">
    <source>
        <dbReference type="EMBL" id="NDO70619.1"/>
    </source>
</evidence>
<dbReference type="AlphaFoldDB" id="A0A9X5C9Q6"/>
<sequence>MSRKKEVQNFVGKKIYLLQAEAALGSGKAMMANLRRGIGREPGELPQLFGVILSDMPEEFISESGIATKEEWVCYTALTLYALHQQGYDIGSMPMHAKEKASIGTALRSLASTYEGDSNAEPRMLQRLQTLATAIDMKELAHHLRGIIQLLKSKGIPLNYEILAGDLYEMQFSERKKQVCLRWGQDFYRRKYKEETKNEKGI</sequence>
<dbReference type="NCBIfam" id="TIGR02548">
    <property type="entry name" value="casB_cse2"/>
    <property type="match status" value="1"/>
</dbReference>
<evidence type="ECO:0000313" key="2">
    <source>
        <dbReference type="Proteomes" id="UP000474104"/>
    </source>
</evidence>
<proteinExistence type="predicted"/>
<dbReference type="OrthoDB" id="1753036at2"/>
<comment type="caution">
    <text evidence="1">The sequence shown here is derived from an EMBL/GenBank/DDBJ whole genome shotgun (WGS) entry which is preliminary data.</text>
</comment>
<name>A0A9X5C9Q6_9FIRM</name>
<dbReference type="InterPro" id="IPR013382">
    <property type="entry name" value="CRISPR-assoc_prot_Cse2"/>
</dbReference>
<reference evidence="1 2" key="1">
    <citation type="submission" date="2019-07" db="EMBL/GenBank/DDBJ databases">
        <title>Draft genome sequences of 15 bacterial species constituting the stable defined intestinal microbiota of the GM15 gnotobiotic mouse model.</title>
        <authorList>
            <person name="Elie C."/>
            <person name="Mathieu A."/>
            <person name="Saliou A."/>
            <person name="Darnaud M."/>
            <person name="Leulier F."/>
            <person name="Tamellini A."/>
        </authorList>
    </citation>
    <scope>NUCLEOTIDE SEQUENCE [LARGE SCALE GENOMIC DNA]</scope>
    <source>
        <strain evidence="2">ASF 502</strain>
    </source>
</reference>
<dbReference type="Pfam" id="PF09485">
    <property type="entry name" value="CRISPR_Cse2"/>
    <property type="match status" value="1"/>
</dbReference>
<accession>A0A9X5C9Q6</accession>